<organism evidence="1 2">
    <name type="scientific">Morganella psychrotolerans</name>
    <dbReference type="NCBI Taxonomy" id="368603"/>
    <lineage>
        <taxon>Bacteria</taxon>
        <taxon>Pseudomonadati</taxon>
        <taxon>Pseudomonadota</taxon>
        <taxon>Gammaproteobacteria</taxon>
        <taxon>Enterobacterales</taxon>
        <taxon>Morganellaceae</taxon>
        <taxon>Morganella</taxon>
    </lineage>
</organism>
<evidence type="ECO:0000313" key="2">
    <source>
        <dbReference type="Proteomes" id="UP000092247"/>
    </source>
</evidence>
<name>A0A1B8HD17_9GAMM</name>
<comment type="caution">
    <text evidence="1">The sequence shown here is derived from an EMBL/GenBank/DDBJ whole genome shotgun (WGS) entry which is preliminary data.</text>
</comment>
<proteinExistence type="predicted"/>
<dbReference type="EMBL" id="LZEX01000014">
    <property type="protein sequence ID" value="OBU06936.1"/>
    <property type="molecule type" value="Genomic_DNA"/>
</dbReference>
<dbReference type="AlphaFoldDB" id="A0A1B8HD17"/>
<gene>
    <name evidence="1" type="ORF">AYY17_19545</name>
</gene>
<evidence type="ECO:0000313" key="1">
    <source>
        <dbReference type="EMBL" id="OBU06936.1"/>
    </source>
</evidence>
<reference evidence="1 2" key="1">
    <citation type="submission" date="2016-06" db="EMBL/GenBank/DDBJ databases">
        <authorList>
            <person name="Kjaerup R.B."/>
            <person name="Dalgaard T.S."/>
            <person name="Juul-Madsen H.R."/>
        </authorList>
    </citation>
    <scope>NUCLEOTIDE SEQUENCE [LARGE SCALE GENOMIC DNA]</scope>
    <source>
        <strain evidence="1 2">GCSL-Mp3</strain>
    </source>
</reference>
<sequence>MGKKSREKRERRLKQKEAHSLIGEIQKNNPLFYKSKKNLSGRSTEFNKSLDATRAFLLQYNSIDIALALNVSELWPSNLGSPVKHIFAWRVLLELPIDNLPKRSIANYQDFEAFLKRLYQIWPEFPMLEDYCPEADWGQVKVKLENTFVPMFYGSCIERTPDFIEAFRITYLDDPIASTNMDICLSLQARIIESIDCVSYSAEAAARAQVEIPTEEFWLQCVASIKQIASTTWSRNLAEGLVTRVGGFNSPLTGSTFGEEVMQGEALPYVAIEIDDVLIPLSIRSGPSVVIDFWAKKDSVTPNTHSHRQLAKYVCDRFPRTLSGPITLYVGNIAEENLPISCIFPTSSTSYFVCMCNHTEYQQVEKAAQNTYTRVKQGATLKFRLANGSGFMLSKDGENGPNADEIQIIIVLTQDNTALGFIDAPQKPTRLLPLTDFVTIFDSLDEPNELDQYWQFVDANRNRLSPLSSGAADLFGSFKDTHGVLVDGATSPDMIWLDSSWGTSWRFKTLSDFWSLAPKYFPDGSSLWKLAESTTGVVTLQSRNKKLVAYSTVINNCTVQTCVEITQELNFDDGRMLDMFAQILADCLYRVNHLIPELGLFKQNYILLLCELAPNCSVNEVQAPKVGQYFDHIVVSTQQEANCENLFHVKVDTRAVLAGLQDAKDGSFEVRSLIETLKECHASCGLDMPDISNKLAELASERARYHLKVVTRHVDVPDYVDPIIPLPKNYKIARKRLATEINTLELKPGRYELADAKAKIDPAVTQLRLFIESRIESLDKHQLIKGFIEQHDACLIAEKTRIMRVQQSLEHEVEYDRSEVIEEARKEFGGIARHYRYLLEKTVSSETSGAGQVSGDILRELVSLVDWFMVLAGASDILHNDIDVGGIEIDDSYLPEVFYSVDREQQDKKFAQIEAESRLGLGAKDNDVVEGASEALLSSVDLKEAFMTDLGFSLSNMLTTLVILSQAQRYGFGDSLALSYISSKSRIIQVLNENIEELEYQEAEKIVSFLTLCGKSIRRLAGRHVEEPDVPYWEHNKRIHRYAIRPLVMNGTELIWGAETASRALNIWMSAVRDGYLPADFNWPHVEKIIRNIKQGIEKQLEVRTKEIFLRYTTYVESGIDFFRKFRSERFEDVGDFDAFAYWPEKNLLITVECKYNQPPYTVKDSRRLRDKIFGKSENDKNGQISRIVRRRKFVEDNFLRLLELLNWPEPAGNVYQHIELYVSRDVYYWMVIPPYPIQTEFVAVNMLDSWLNSKLTT</sequence>
<protein>
    <submittedName>
        <fullName evidence="1">Uncharacterized protein</fullName>
    </submittedName>
</protein>
<accession>A0A1B8HD17</accession>
<dbReference type="RefSeq" id="WP_067423681.1">
    <property type="nucleotide sequence ID" value="NZ_LZEX01000014.1"/>
</dbReference>
<dbReference type="Proteomes" id="UP000092247">
    <property type="component" value="Unassembled WGS sequence"/>
</dbReference>